<proteinExistence type="predicted"/>
<dbReference type="OrthoDB" id="5213076at2759"/>
<dbReference type="EMBL" id="LKEA01000061">
    <property type="protein sequence ID" value="ROV90623.1"/>
    <property type="molecule type" value="Genomic_DNA"/>
</dbReference>
<dbReference type="Proteomes" id="UP000283895">
    <property type="component" value="Unassembled WGS sequence"/>
</dbReference>
<keyword evidence="2" id="KW-1185">Reference proteome</keyword>
<gene>
    <name evidence="1" type="ORF">VMCG_10028</name>
</gene>
<comment type="caution">
    <text evidence="1">The sequence shown here is derived from an EMBL/GenBank/DDBJ whole genome shotgun (WGS) entry which is preliminary data.</text>
</comment>
<evidence type="ECO:0000313" key="1">
    <source>
        <dbReference type="EMBL" id="ROV90623.1"/>
    </source>
</evidence>
<evidence type="ECO:0000313" key="2">
    <source>
        <dbReference type="Proteomes" id="UP000283895"/>
    </source>
</evidence>
<organism evidence="1 2">
    <name type="scientific">Cytospora schulzeri</name>
    <dbReference type="NCBI Taxonomy" id="448051"/>
    <lineage>
        <taxon>Eukaryota</taxon>
        <taxon>Fungi</taxon>
        <taxon>Dikarya</taxon>
        <taxon>Ascomycota</taxon>
        <taxon>Pezizomycotina</taxon>
        <taxon>Sordariomycetes</taxon>
        <taxon>Sordariomycetidae</taxon>
        <taxon>Diaporthales</taxon>
        <taxon>Cytosporaceae</taxon>
        <taxon>Cytospora</taxon>
    </lineage>
</organism>
<reference evidence="1 2" key="1">
    <citation type="submission" date="2015-09" db="EMBL/GenBank/DDBJ databases">
        <title>Host preference determinants of Valsa canker pathogens revealed by comparative genomics.</title>
        <authorList>
            <person name="Yin Z."/>
            <person name="Huang L."/>
        </authorList>
    </citation>
    <scope>NUCLEOTIDE SEQUENCE [LARGE SCALE GENOMIC DNA]</scope>
    <source>
        <strain evidence="1 2">03-1</strain>
    </source>
</reference>
<sequence>MCIQVVQIGQGDVHSAVDLVSEGRLIDGRTKDRAAYERVLRNYHSFLNYVDNRGMTASEAWELIAANEGCERWTMSGVIQYSSDKNVAEQKCRQDQNHGLPDSLGVWDSRESHLSEYRPYLNNVSTAVRRTLAEQMMKDFEGYLGVKFWPELFDGDNEDQLAQFYAQPHSEQVEKSANRLRSLRSRLTHLLSENESQIPMEDQRILRGRTTEVQADNERFIIHTMRFIYELLAFDQGLSENRMSDVATYFDSICLGQWFKHLGNPWLNQTAASYPAEWDNENLHIHQALTILNNVMRENNFDSTGLWSSFAYDKVLLDPTKLDAEGEDVRLAALDRWNDFYKTYMDIVASVMASHTRLKKDRLNAEIVKGWLRASEPIHATGRGEDVPDLSKGYSVSTTLEEFRGYTPDMGGLGILLHI</sequence>
<name>A0A423VI03_9PEZI</name>
<protein>
    <submittedName>
        <fullName evidence="1">Uncharacterized protein</fullName>
    </submittedName>
</protein>
<dbReference type="AlphaFoldDB" id="A0A423VI03"/>
<accession>A0A423VI03</accession>